<evidence type="ECO:0000313" key="5">
    <source>
        <dbReference type="EMBL" id="KAK9815583.1"/>
    </source>
</evidence>
<dbReference type="GO" id="GO:0008143">
    <property type="term" value="F:poly(A) binding"/>
    <property type="evidence" value="ECO:0007669"/>
    <property type="project" value="TreeGrafter"/>
</dbReference>
<feature type="domain" description="RRM" evidence="4">
    <location>
        <begin position="78"/>
        <end position="154"/>
    </location>
</feature>
<evidence type="ECO:0000256" key="1">
    <source>
        <dbReference type="ARBA" id="ARBA00022884"/>
    </source>
</evidence>
<evidence type="ECO:0000256" key="3">
    <source>
        <dbReference type="SAM" id="MobiDB-lite"/>
    </source>
</evidence>
<dbReference type="Proteomes" id="UP001489004">
    <property type="component" value="Unassembled WGS sequence"/>
</dbReference>
<dbReference type="SMART" id="SM00360">
    <property type="entry name" value="RRM"/>
    <property type="match status" value="1"/>
</dbReference>
<name>A0AAW1Q036_9CHLO</name>
<dbReference type="Pfam" id="PF00076">
    <property type="entry name" value="RRM_1"/>
    <property type="match status" value="1"/>
</dbReference>
<dbReference type="SUPFAM" id="SSF54928">
    <property type="entry name" value="RNA-binding domain, RBD"/>
    <property type="match status" value="1"/>
</dbReference>
<evidence type="ECO:0000256" key="2">
    <source>
        <dbReference type="PROSITE-ProRule" id="PRU00176"/>
    </source>
</evidence>
<dbReference type="EMBL" id="JALJOR010000006">
    <property type="protein sequence ID" value="KAK9815583.1"/>
    <property type="molecule type" value="Genomic_DNA"/>
</dbReference>
<comment type="caution">
    <text evidence="5">The sequence shown here is derived from an EMBL/GenBank/DDBJ whole genome shotgun (WGS) entry which is preliminary data.</text>
</comment>
<dbReference type="Gene3D" id="3.30.70.330">
    <property type="match status" value="1"/>
</dbReference>
<proteinExistence type="predicted"/>
<dbReference type="PROSITE" id="PS50102">
    <property type="entry name" value="RRM"/>
    <property type="match status" value="1"/>
</dbReference>
<gene>
    <name evidence="5" type="ORF">WJX72_006276</name>
</gene>
<keyword evidence="1 2" id="KW-0694">RNA-binding</keyword>
<evidence type="ECO:0000259" key="4">
    <source>
        <dbReference type="PROSITE" id="PS50102"/>
    </source>
</evidence>
<dbReference type="InterPro" id="IPR012677">
    <property type="entry name" value="Nucleotide-bd_a/b_plait_sf"/>
</dbReference>
<organism evidence="5 6">
    <name type="scientific">[Myrmecia] bisecta</name>
    <dbReference type="NCBI Taxonomy" id="41462"/>
    <lineage>
        <taxon>Eukaryota</taxon>
        <taxon>Viridiplantae</taxon>
        <taxon>Chlorophyta</taxon>
        <taxon>core chlorophytes</taxon>
        <taxon>Trebouxiophyceae</taxon>
        <taxon>Trebouxiales</taxon>
        <taxon>Trebouxiaceae</taxon>
        <taxon>Myrmecia</taxon>
    </lineage>
</organism>
<keyword evidence="6" id="KW-1185">Reference proteome</keyword>
<dbReference type="PANTHER" id="PTHR23236">
    <property type="entry name" value="EUKARYOTIC TRANSLATION INITIATION FACTOR 4B/4H"/>
    <property type="match status" value="1"/>
</dbReference>
<reference evidence="5 6" key="1">
    <citation type="journal article" date="2024" name="Nat. Commun.">
        <title>Phylogenomics reveals the evolutionary origins of lichenization in chlorophyte algae.</title>
        <authorList>
            <person name="Puginier C."/>
            <person name="Libourel C."/>
            <person name="Otte J."/>
            <person name="Skaloud P."/>
            <person name="Haon M."/>
            <person name="Grisel S."/>
            <person name="Petersen M."/>
            <person name="Berrin J.G."/>
            <person name="Delaux P.M."/>
            <person name="Dal Grande F."/>
            <person name="Keller J."/>
        </authorList>
    </citation>
    <scope>NUCLEOTIDE SEQUENCE [LARGE SCALE GENOMIC DNA]</scope>
    <source>
        <strain evidence="5 6">SAG 2043</strain>
    </source>
</reference>
<dbReference type="InterPro" id="IPR035979">
    <property type="entry name" value="RBD_domain_sf"/>
</dbReference>
<dbReference type="InterPro" id="IPR000504">
    <property type="entry name" value="RRM_dom"/>
</dbReference>
<sequence length="208" mass="22396">MADDNDMGAQPGGLEGNFEEDALAAGSASQDKITDAQAELEAMKARLAQMESEASKLRDSQAPAQADDGSSKEEADSRSVYVGNVDWGCTPEELQMHFQSCGTVNRVTILTDKMGNSKGYAYIEFLEVDAVQNALLLDASELRGRQIKVLPKRTNVPGMKMRGRGGFRGRGGRGYIPGGRRGGYGSSYGGSYGYAPRGRGRGRFYSPY</sequence>
<dbReference type="AlphaFoldDB" id="A0AAW1Q036"/>
<dbReference type="PANTHER" id="PTHR23236:SF92">
    <property type="entry name" value="POLYADENYLATE-BINDING PROTEIN 1"/>
    <property type="match status" value="1"/>
</dbReference>
<protein>
    <recommendedName>
        <fullName evidence="4">RRM domain-containing protein</fullName>
    </recommendedName>
</protein>
<evidence type="ECO:0000313" key="6">
    <source>
        <dbReference type="Proteomes" id="UP001489004"/>
    </source>
</evidence>
<dbReference type="CDD" id="cd12306">
    <property type="entry name" value="RRM_II_PABPs"/>
    <property type="match status" value="1"/>
</dbReference>
<accession>A0AAW1Q036</accession>
<feature type="region of interest" description="Disordered" evidence="3">
    <location>
        <begin position="1"/>
        <end position="78"/>
    </location>
</feature>